<evidence type="ECO:0000313" key="12">
    <source>
        <dbReference type="Proteomes" id="UP000262901"/>
    </source>
</evidence>
<dbReference type="PROSITE" id="PS51372">
    <property type="entry name" value="PRD_2"/>
    <property type="match status" value="2"/>
</dbReference>
<dbReference type="Proteomes" id="UP000262901">
    <property type="component" value="Unassembled WGS sequence"/>
</dbReference>
<dbReference type="InterPro" id="IPR036390">
    <property type="entry name" value="WH_DNA-bd_sf"/>
</dbReference>
<keyword evidence="13" id="KW-1185">Reference proteome</keyword>
<sequence>MGIKMIKEKNIEKIISCLANKNSFVTAKKLSDELGLSQKTVYRLIKEINQDYVKESLILSEKGKGFRLNGDVYLKHQHRSHLLDEELSPKERQKQILERLLLSSPQSQLIYDLCQDYFVSEHVIQKDKTEIQKILKNYHLSIISKNRALYIDGKEFDLRRAIADLVTTFKTIDIDHLSYLKDDYAINYQVALFVSKQLKIIENNLEVTIPYPYNVNIFSHLYILLDRIQKVKPESYSEKDLLRHCSNQAVLAESRRVIADIEKYSNRKVSRKEIVYLYQYLISSRFQTQNDSKPDFSKRVVEVTHYYFKHMGMTEQGEIKEDSLLFIDLANHIAPMLRRLDNKIRIKNKMLGQIQTSYAAVFNQVAKVSDAVSQKYGFPKINPDEVGFITLYFVRFKEIQYEPISTLIVCTSGIGTSELLRSKIERTFSDLKVENVISYDDLYQLKDNYPEAELLITSIAIEEDFGIDSVLVSAIMTEDDKHRINQQVERMKYGR</sequence>
<evidence type="ECO:0000259" key="7">
    <source>
        <dbReference type="PROSITE" id="PS51372"/>
    </source>
</evidence>
<dbReference type="Proteomes" id="UP000264056">
    <property type="component" value="Unassembled WGS sequence"/>
</dbReference>
<dbReference type="InterPro" id="IPR036634">
    <property type="entry name" value="PRD_sf"/>
</dbReference>
<dbReference type="InterPro" id="IPR003501">
    <property type="entry name" value="PTS_EIIB_2/3"/>
</dbReference>
<evidence type="ECO:0000313" key="9">
    <source>
        <dbReference type="EMBL" id="RFU50552.1"/>
    </source>
</evidence>
<dbReference type="Pfam" id="PF02302">
    <property type="entry name" value="PTS_IIB"/>
    <property type="match status" value="1"/>
</dbReference>
<keyword evidence="3" id="KW-0805">Transcription regulation</keyword>
<dbReference type="InterPro" id="IPR050661">
    <property type="entry name" value="BglG_antiterminators"/>
</dbReference>
<evidence type="ECO:0000313" key="8">
    <source>
        <dbReference type="EMBL" id="AXQ79267.1"/>
    </source>
</evidence>
<dbReference type="Gene3D" id="1.10.10.10">
    <property type="entry name" value="Winged helix-like DNA-binding domain superfamily/Winged helix DNA-binding domain"/>
    <property type="match status" value="1"/>
</dbReference>
<feature type="domain" description="PTS EIIB type-2" evidence="6">
    <location>
        <begin position="404"/>
        <end position="495"/>
    </location>
</feature>
<dbReference type="InterPro" id="IPR013196">
    <property type="entry name" value="HTH_11"/>
</dbReference>
<dbReference type="GO" id="GO:0008982">
    <property type="term" value="F:protein-N(PI)-phosphohistidine-sugar phosphotransferase activity"/>
    <property type="evidence" value="ECO:0007669"/>
    <property type="project" value="InterPro"/>
</dbReference>
<dbReference type="Proteomes" id="UP000246115">
    <property type="component" value="Chromosome"/>
</dbReference>
<dbReference type="PROSITE" id="PS51099">
    <property type="entry name" value="PTS_EIIB_TYPE_2"/>
    <property type="match status" value="1"/>
</dbReference>
<keyword evidence="5" id="KW-0804">Transcription</keyword>
<keyword evidence="2" id="KW-0677">Repeat</keyword>
<accession>A0A372KJF7</accession>
<dbReference type="PANTHER" id="PTHR30185:SF18">
    <property type="entry name" value="TRANSCRIPTIONAL REGULATOR MTLR"/>
    <property type="match status" value="1"/>
</dbReference>
<dbReference type="SUPFAM" id="SSF46785">
    <property type="entry name" value="Winged helix' DNA-binding domain"/>
    <property type="match status" value="1"/>
</dbReference>
<dbReference type="EMBL" id="QVQY01000023">
    <property type="protein sequence ID" value="RFU50552.1"/>
    <property type="molecule type" value="Genomic_DNA"/>
</dbReference>
<dbReference type="OrthoDB" id="3239954at2"/>
<dbReference type="InterPro" id="IPR011608">
    <property type="entry name" value="PRD"/>
</dbReference>
<dbReference type="InterPro" id="IPR007737">
    <property type="entry name" value="Mga_HTH"/>
</dbReference>
<dbReference type="EMBL" id="CP031733">
    <property type="protein sequence ID" value="AXQ79267.1"/>
    <property type="molecule type" value="Genomic_DNA"/>
</dbReference>
<dbReference type="InterPro" id="IPR013011">
    <property type="entry name" value="PTS_EIIB_2"/>
</dbReference>
<reference evidence="11" key="3">
    <citation type="submission" date="2018-08" db="EMBL/GenBank/DDBJ databases">
        <title>Streptococcus chenjunshii sp. nov., isolated from stools sample of the Tibetan antelope in the Qinghai-Tibet plateau, China.</title>
        <authorList>
            <person name="Tian Z."/>
        </authorList>
    </citation>
    <scope>NUCLEOTIDE SEQUENCE [LARGE SCALE GENOMIC DNA]</scope>
    <source>
        <strain evidence="11">Z15</strain>
    </source>
</reference>
<dbReference type="InterPro" id="IPR036095">
    <property type="entry name" value="PTS_EIIB-like_sf"/>
</dbReference>
<dbReference type="SUPFAM" id="SSF52794">
    <property type="entry name" value="PTS system IIB component-like"/>
    <property type="match status" value="1"/>
</dbReference>
<evidence type="ECO:0000313" key="13">
    <source>
        <dbReference type="Proteomes" id="UP000264056"/>
    </source>
</evidence>
<name>A0A372KJF7_9STRE</name>
<gene>
    <name evidence="8" type="ORF">DDV21_009355</name>
    <name evidence="9" type="ORF">DDV22_08090</name>
    <name evidence="10" type="ORF">DDV23_09845</name>
</gene>
<proteinExistence type="predicted"/>
<accession>A0A346NE22</accession>
<dbReference type="AlphaFoldDB" id="A0A372KJF7"/>
<evidence type="ECO:0000256" key="4">
    <source>
        <dbReference type="ARBA" id="ARBA00023159"/>
    </source>
</evidence>
<evidence type="ECO:0000256" key="3">
    <source>
        <dbReference type="ARBA" id="ARBA00023015"/>
    </source>
</evidence>
<evidence type="ECO:0000256" key="2">
    <source>
        <dbReference type="ARBA" id="ARBA00022737"/>
    </source>
</evidence>
<evidence type="ECO:0000313" key="11">
    <source>
        <dbReference type="Proteomes" id="UP000246115"/>
    </source>
</evidence>
<dbReference type="SUPFAM" id="SSF63520">
    <property type="entry name" value="PTS-regulatory domain, PRD"/>
    <property type="match status" value="2"/>
</dbReference>
<dbReference type="EMBL" id="QVQZ01000036">
    <property type="protein sequence ID" value="RFU52397.1"/>
    <property type="molecule type" value="Genomic_DNA"/>
</dbReference>
<dbReference type="Pfam" id="PF05043">
    <property type="entry name" value="Mga"/>
    <property type="match status" value="1"/>
</dbReference>
<evidence type="ECO:0000313" key="10">
    <source>
        <dbReference type="EMBL" id="RFU52397.1"/>
    </source>
</evidence>
<evidence type="ECO:0000259" key="6">
    <source>
        <dbReference type="PROSITE" id="PS51099"/>
    </source>
</evidence>
<dbReference type="CDD" id="cd05568">
    <property type="entry name" value="PTS_IIB_bgl_like"/>
    <property type="match status" value="1"/>
</dbReference>
<evidence type="ECO:0000256" key="1">
    <source>
        <dbReference type="ARBA" id="ARBA00022679"/>
    </source>
</evidence>
<keyword evidence="1" id="KW-0808">Transferase</keyword>
<dbReference type="InterPro" id="IPR036388">
    <property type="entry name" value="WH-like_DNA-bd_sf"/>
</dbReference>
<keyword evidence="4" id="KW-0010">Activator</keyword>
<reference evidence="8" key="4">
    <citation type="journal article" date="2019" name="Int. J. Syst. Evol. Microbiol.">
        <title>Streptococcus chenjunshii sp. nov. isolated from feces of Tibetan antelopes.</title>
        <authorList>
            <person name="Tian Z."/>
            <person name="Lu S."/>
            <person name="Jin D."/>
            <person name="Yang J."/>
            <person name="Pu J."/>
            <person name="Lai X.H."/>
            <person name="Bai X.N."/>
            <person name="Wu X.M."/>
            <person name="Li J."/>
            <person name="Wang S."/>
            <person name="Xu J."/>
        </authorList>
    </citation>
    <scope>NUCLEOTIDE SEQUENCE</scope>
    <source>
        <strain evidence="8">Z15</strain>
    </source>
</reference>
<dbReference type="Gene3D" id="3.40.50.2300">
    <property type="match status" value="1"/>
</dbReference>
<reference evidence="9 13" key="1">
    <citation type="submission" date="2018-08" db="EMBL/GenBank/DDBJ databases">
        <title>Draft genome of Streptococcus sp .nov. Z2.</title>
        <authorList>
            <person name="Tian Z."/>
        </authorList>
    </citation>
    <scope>NUCLEOTIDE SEQUENCE [LARGE SCALE GENOMIC DNA]</scope>
    <source>
        <strain evidence="9 13">Z2</strain>
    </source>
</reference>
<dbReference type="PANTHER" id="PTHR30185">
    <property type="entry name" value="CRYPTIC BETA-GLUCOSIDE BGL OPERON ANTITERMINATOR"/>
    <property type="match status" value="1"/>
</dbReference>
<dbReference type="KEGG" id="schj:DDV21_009355"/>
<dbReference type="Pfam" id="PF08279">
    <property type="entry name" value="HTH_11"/>
    <property type="match status" value="1"/>
</dbReference>
<dbReference type="Pfam" id="PF00874">
    <property type="entry name" value="PRD"/>
    <property type="match status" value="2"/>
</dbReference>
<organism evidence="10 12">
    <name type="scientific">Streptococcus chenjunshii</name>
    <dbReference type="NCBI Taxonomy" id="2173853"/>
    <lineage>
        <taxon>Bacteria</taxon>
        <taxon>Bacillati</taxon>
        <taxon>Bacillota</taxon>
        <taxon>Bacilli</taxon>
        <taxon>Lactobacillales</taxon>
        <taxon>Streptococcaceae</taxon>
        <taxon>Streptococcus</taxon>
    </lineage>
</organism>
<feature type="domain" description="PRD" evidence="7">
    <location>
        <begin position="295"/>
        <end position="403"/>
    </location>
</feature>
<feature type="domain" description="PRD" evidence="7">
    <location>
        <begin position="185"/>
        <end position="291"/>
    </location>
</feature>
<dbReference type="GO" id="GO:0006355">
    <property type="term" value="P:regulation of DNA-templated transcription"/>
    <property type="evidence" value="ECO:0007669"/>
    <property type="project" value="InterPro"/>
</dbReference>
<protein>
    <submittedName>
        <fullName evidence="10">Transcription antiterminator</fullName>
    </submittedName>
</protein>
<reference evidence="10 12" key="2">
    <citation type="submission" date="2018-08" db="EMBL/GenBank/DDBJ databases">
        <title>Draft genome of Streptococcus sp. nov. Z1.</title>
        <authorList>
            <person name="Tian Z."/>
        </authorList>
    </citation>
    <scope>NUCLEOTIDE SEQUENCE [LARGE SCALE GENOMIC DNA]</scope>
    <source>
        <strain evidence="10">Z1</strain>
        <strain evidence="12">Z1(2018)</strain>
    </source>
</reference>
<evidence type="ECO:0000256" key="5">
    <source>
        <dbReference type="ARBA" id="ARBA00023163"/>
    </source>
</evidence>
<dbReference type="Gene3D" id="1.10.1790.10">
    <property type="entry name" value="PRD domain"/>
    <property type="match status" value="2"/>
</dbReference>
<dbReference type="GO" id="GO:0009401">
    <property type="term" value="P:phosphoenolpyruvate-dependent sugar phosphotransferase system"/>
    <property type="evidence" value="ECO:0007669"/>
    <property type="project" value="InterPro"/>
</dbReference>